<dbReference type="GO" id="GO:0005886">
    <property type="term" value="C:plasma membrane"/>
    <property type="evidence" value="ECO:0007669"/>
    <property type="project" value="UniProtKB-SubCell"/>
</dbReference>
<evidence type="ECO:0000256" key="2">
    <source>
        <dbReference type="ARBA" id="ARBA00022475"/>
    </source>
</evidence>
<evidence type="ECO:0000256" key="6">
    <source>
        <dbReference type="ARBA" id="ARBA00023136"/>
    </source>
</evidence>
<dbReference type="InterPro" id="IPR036938">
    <property type="entry name" value="PAP2/HPO_sf"/>
</dbReference>
<keyword evidence="2" id="KW-1003">Cell membrane</keyword>
<reference evidence="9" key="1">
    <citation type="submission" date="2018-06" db="EMBL/GenBank/DDBJ databases">
        <authorList>
            <person name="Zhirakovskaya E."/>
        </authorList>
    </citation>
    <scope>NUCLEOTIDE SEQUENCE</scope>
</reference>
<feature type="transmembrane region" description="Helical" evidence="7">
    <location>
        <begin position="82"/>
        <end position="103"/>
    </location>
</feature>
<feature type="domain" description="Phosphatidic acid phosphatase type 2/haloperoxidase" evidence="8">
    <location>
        <begin position="83"/>
        <end position="198"/>
    </location>
</feature>
<gene>
    <name evidence="9" type="ORF">MNBD_UNCLBAC01-301</name>
</gene>
<evidence type="ECO:0000256" key="4">
    <source>
        <dbReference type="ARBA" id="ARBA00022801"/>
    </source>
</evidence>
<dbReference type="PANTHER" id="PTHR14969">
    <property type="entry name" value="SPHINGOSINE-1-PHOSPHATE PHOSPHOHYDROLASE"/>
    <property type="match status" value="1"/>
</dbReference>
<comment type="subcellular location">
    <subcellularLocation>
        <location evidence="1">Cell membrane</location>
        <topology evidence="1">Multi-pass membrane protein</topology>
    </subcellularLocation>
</comment>
<sequence length="217" mass="24560">MGNALKKLISANKPFFWVYFLFLDFGAIILLIYTKEESFLLVNNYYSSFGDVFFKLVTHIGDGLLFALIIIVLVFYSYRKALLGLIIFLGSALIAQVLKLTLFDDVMRPVGHFAKNIDLHFVEGVTRHVKNSFPSGHTTSVFALVLFLVLAFDLRKSGWLLAIIAILVGYSRVYLAVHFPVDVYFGSIIGVVIALFTYAWLNEPFKKKFGEKGLLNR</sequence>
<dbReference type="PANTHER" id="PTHR14969:SF62">
    <property type="entry name" value="DECAPRENYLPHOSPHORYL-5-PHOSPHORIBOSE PHOSPHATASE RV3807C-RELATED"/>
    <property type="match status" value="1"/>
</dbReference>
<dbReference type="AlphaFoldDB" id="A0A3B1D634"/>
<dbReference type="SUPFAM" id="SSF48317">
    <property type="entry name" value="Acid phosphatase/Vanadium-dependent haloperoxidase"/>
    <property type="match status" value="1"/>
</dbReference>
<proteinExistence type="predicted"/>
<dbReference type="InterPro" id="IPR000326">
    <property type="entry name" value="PAP2/HPO"/>
</dbReference>
<evidence type="ECO:0000259" key="8">
    <source>
        <dbReference type="SMART" id="SM00014"/>
    </source>
</evidence>
<evidence type="ECO:0000256" key="7">
    <source>
        <dbReference type="SAM" id="Phobius"/>
    </source>
</evidence>
<evidence type="ECO:0000313" key="9">
    <source>
        <dbReference type="EMBL" id="VAX36152.1"/>
    </source>
</evidence>
<dbReference type="Gene3D" id="1.20.144.10">
    <property type="entry name" value="Phosphatidic acid phosphatase type 2/haloperoxidase"/>
    <property type="match status" value="1"/>
</dbReference>
<keyword evidence="6 7" id="KW-0472">Membrane</keyword>
<feature type="transmembrane region" description="Helical" evidence="7">
    <location>
        <begin position="15"/>
        <end position="33"/>
    </location>
</feature>
<feature type="transmembrane region" description="Helical" evidence="7">
    <location>
        <begin position="183"/>
        <end position="201"/>
    </location>
</feature>
<keyword evidence="4" id="KW-0378">Hydrolase</keyword>
<dbReference type="Pfam" id="PF01569">
    <property type="entry name" value="PAP2"/>
    <property type="match status" value="1"/>
</dbReference>
<evidence type="ECO:0000256" key="5">
    <source>
        <dbReference type="ARBA" id="ARBA00022989"/>
    </source>
</evidence>
<dbReference type="EMBL" id="UOGJ01000082">
    <property type="protein sequence ID" value="VAX36152.1"/>
    <property type="molecule type" value="Genomic_DNA"/>
</dbReference>
<dbReference type="SMART" id="SM00014">
    <property type="entry name" value="acidPPc"/>
    <property type="match status" value="1"/>
</dbReference>
<name>A0A3B1D634_9ZZZZ</name>
<keyword evidence="5 7" id="KW-1133">Transmembrane helix</keyword>
<feature type="transmembrane region" description="Helical" evidence="7">
    <location>
        <begin position="53"/>
        <end position="75"/>
    </location>
</feature>
<evidence type="ECO:0000256" key="1">
    <source>
        <dbReference type="ARBA" id="ARBA00004651"/>
    </source>
</evidence>
<feature type="transmembrane region" description="Helical" evidence="7">
    <location>
        <begin position="159"/>
        <end position="177"/>
    </location>
</feature>
<keyword evidence="3 7" id="KW-0812">Transmembrane</keyword>
<evidence type="ECO:0000256" key="3">
    <source>
        <dbReference type="ARBA" id="ARBA00022692"/>
    </source>
</evidence>
<protein>
    <recommendedName>
        <fullName evidence="8">Phosphatidic acid phosphatase type 2/haloperoxidase domain-containing protein</fullName>
    </recommendedName>
</protein>
<feature type="transmembrane region" description="Helical" evidence="7">
    <location>
        <begin position="133"/>
        <end position="152"/>
    </location>
</feature>
<organism evidence="9">
    <name type="scientific">hydrothermal vent metagenome</name>
    <dbReference type="NCBI Taxonomy" id="652676"/>
    <lineage>
        <taxon>unclassified sequences</taxon>
        <taxon>metagenomes</taxon>
        <taxon>ecological metagenomes</taxon>
    </lineage>
</organism>
<dbReference type="GO" id="GO:0016787">
    <property type="term" value="F:hydrolase activity"/>
    <property type="evidence" value="ECO:0007669"/>
    <property type="project" value="UniProtKB-KW"/>
</dbReference>
<accession>A0A3B1D634</accession>